<organism evidence="2 3">
    <name type="scientific">candidate division WWE3 bacterium</name>
    <dbReference type="NCBI Taxonomy" id="2053526"/>
    <lineage>
        <taxon>Bacteria</taxon>
        <taxon>Katanobacteria</taxon>
    </lineage>
</organism>
<comment type="caution">
    <text evidence="2">The sequence shown here is derived from an EMBL/GenBank/DDBJ whole genome shotgun (WGS) entry which is preliminary data.</text>
</comment>
<dbReference type="PANTHER" id="PTHR34322">
    <property type="entry name" value="TRANSPOSASE, Y1_TNP DOMAIN-CONTAINING"/>
    <property type="match status" value="1"/>
</dbReference>
<accession>A0A351JTW0</accession>
<dbReference type="AlphaFoldDB" id="A0A351JTW0"/>
<dbReference type="SMART" id="SM01321">
    <property type="entry name" value="Y1_Tnp"/>
    <property type="match status" value="1"/>
</dbReference>
<dbReference type="Gene3D" id="3.30.70.1290">
    <property type="entry name" value="Transposase IS200-like"/>
    <property type="match status" value="1"/>
</dbReference>
<dbReference type="GO" id="GO:0003677">
    <property type="term" value="F:DNA binding"/>
    <property type="evidence" value="ECO:0007669"/>
    <property type="project" value="InterPro"/>
</dbReference>
<feature type="domain" description="Transposase IS200-like" evidence="1">
    <location>
        <begin position="9"/>
        <end position="124"/>
    </location>
</feature>
<proteinExistence type="predicted"/>
<dbReference type="PANTHER" id="PTHR34322:SF2">
    <property type="entry name" value="TRANSPOSASE IS200-LIKE DOMAIN-CONTAINING PROTEIN"/>
    <property type="match status" value="1"/>
</dbReference>
<gene>
    <name evidence="2" type="ORF">DCY43_03230</name>
</gene>
<dbReference type="EMBL" id="DNHX01000030">
    <property type="protein sequence ID" value="HAZ29730.1"/>
    <property type="molecule type" value="Genomic_DNA"/>
</dbReference>
<name>A0A351JTW0_UNCKA</name>
<evidence type="ECO:0000313" key="3">
    <source>
        <dbReference type="Proteomes" id="UP000264072"/>
    </source>
</evidence>
<dbReference type="Pfam" id="PF01797">
    <property type="entry name" value="Y1_Tnp"/>
    <property type="match status" value="1"/>
</dbReference>
<dbReference type="InterPro" id="IPR002686">
    <property type="entry name" value="Transposase_17"/>
</dbReference>
<evidence type="ECO:0000259" key="1">
    <source>
        <dbReference type="SMART" id="SM01321"/>
    </source>
</evidence>
<dbReference type="InterPro" id="IPR036515">
    <property type="entry name" value="Transposase_17_sf"/>
</dbReference>
<protein>
    <submittedName>
        <fullName evidence="2">Transposase</fullName>
    </submittedName>
</protein>
<evidence type="ECO:0000313" key="2">
    <source>
        <dbReference type="EMBL" id="HAZ29730.1"/>
    </source>
</evidence>
<dbReference type="GO" id="GO:0006313">
    <property type="term" value="P:DNA transposition"/>
    <property type="evidence" value="ECO:0007669"/>
    <property type="project" value="InterPro"/>
</dbReference>
<dbReference type="GO" id="GO:0004803">
    <property type="term" value="F:transposase activity"/>
    <property type="evidence" value="ECO:0007669"/>
    <property type="project" value="InterPro"/>
</dbReference>
<sequence>MPRMPRVDIPHTCYHIISRSVSLVDLFRDNSDFRIYLARLQRVKQESDFKVLCYCLMSTHVHLCLETGDGCKLSKIMHRLNTYYAGYYNAKYSINGPIFRNRYQSIFVDKDSYLLRLSRYIHLNPVSAGIVSFPDDYKWSSFKCYIDRSLGDGLIDLQSIAGYFTSPAEYNRFVVSGIRTPDDPFKEVICNNYMGSRQFVANINRRLCMLGLR</sequence>
<reference evidence="2 3" key="1">
    <citation type="journal article" date="2018" name="Nat. Biotechnol.">
        <title>A standardized bacterial taxonomy based on genome phylogeny substantially revises the tree of life.</title>
        <authorList>
            <person name="Parks D.H."/>
            <person name="Chuvochina M."/>
            <person name="Waite D.W."/>
            <person name="Rinke C."/>
            <person name="Skarshewski A."/>
            <person name="Chaumeil P.A."/>
            <person name="Hugenholtz P."/>
        </authorList>
    </citation>
    <scope>NUCLEOTIDE SEQUENCE [LARGE SCALE GENOMIC DNA]</scope>
    <source>
        <strain evidence="2">UBA10185</strain>
    </source>
</reference>
<dbReference type="Proteomes" id="UP000264072">
    <property type="component" value="Unassembled WGS sequence"/>
</dbReference>
<dbReference type="SUPFAM" id="SSF143422">
    <property type="entry name" value="Transposase IS200-like"/>
    <property type="match status" value="1"/>
</dbReference>